<evidence type="ECO:0000313" key="3">
    <source>
        <dbReference type="EMBL" id="KAK3688777.1"/>
    </source>
</evidence>
<comment type="caution">
    <text evidence="3">The sequence shown here is derived from an EMBL/GenBank/DDBJ whole genome shotgun (WGS) entry which is preliminary data.</text>
</comment>
<dbReference type="GO" id="GO:0003677">
    <property type="term" value="F:DNA binding"/>
    <property type="evidence" value="ECO:0007669"/>
    <property type="project" value="UniProtKB-KW"/>
</dbReference>
<sequence length="559" mass="61206">MADEDFSAAAGGGDESNLAAGKHRGPRFSWNPAFEATFFQSLCESVQLGLREGSTFKAEAWDRAAQALIERHNAYANKGHLINKSDNARKKFRLWRGLREDPEFQYNPATRTVTASDEVWKRHVEGEPLSRSLKGRPFEHEEFYEILFPDVIGSRGVPKRLTKPRRKGPDNVNGSEEQEAPGTAIMDLMTEPSYNNPAQVHNVPPPIQHTMVPAPTPTIPSSHAQQQQQQQQQHQHQQMHQQQHHQQQQHQQQQHQQQQLQQQQQQQQHQHQQQQQQQQHPQQQHARPNSTTLPPRSSIASTSALTPPEDTATHARKRFQPSETTSNNSITSSTANHAEKRRRTTAAAAAATATTAAATQSQNQSQSSQQSQQSQPHSLPNPSQQQQPTPAAAPAPPPPTATLPTVSGGLAGLSASATFDSLLVLAEALRSAKVRLGWSEQAMEIFFRDFSGEDMDLQLKIAEKALADENKAMVFCKMPVALREHWTAFTCTGGFSSGLNAGFSSGLNAGFSSGLNAGFSSGLNAGFSSGLNAGFSSGLNAGFCLEADYQDVSFNQDVG</sequence>
<proteinExistence type="predicted"/>
<evidence type="ECO:0000259" key="2">
    <source>
        <dbReference type="Pfam" id="PF12776"/>
    </source>
</evidence>
<dbReference type="InterPro" id="IPR024752">
    <property type="entry name" value="Myb/SANT-like_dom"/>
</dbReference>
<keyword evidence="3" id="KW-0238">DNA-binding</keyword>
<feature type="compositionally biased region" description="Pro residues" evidence="1">
    <location>
        <begin position="391"/>
        <end position="401"/>
    </location>
</feature>
<feature type="compositionally biased region" description="Low complexity" evidence="1">
    <location>
        <begin position="345"/>
        <end position="390"/>
    </location>
</feature>
<evidence type="ECO:0000313" key="4">
    <source>
        <dbReference type="Proteomes" id="UP001270362"/>
    </source>
</evidence>
<feature type="region of interest" description="Disordered" evidence="1">
    <location>
        <begin position="193"/>
        <end position="406"/>
    </location>
</feature>
<accession>A0AAE0XAK7</accession>
<gene>
    <name evidence="3" type="ORF">B0T22DRAFT_440304</name>
</gene>
<feature type="compositionally biased region" description="Low complexity" evidence="1">
    <location>
        <begin position="225"/>
        <end position="285"/>
    </location>
</feature>
<dbReference type="EMBL" id="JAULSO010000002">
    <property type="protein sequence ID" value="KAK3688777.1"/>
    <property type="molecule type" value="Genomic_DNA"/>
</dbReference>
<organism evidence="3 4">
    <name type="scientific">Podospora appendiculata</name>
    <dbReference type="NCBI Taxonomy" id="314037"/>
    <lineage>
        <taxon>Eukaryota</taxon>
        <taxon>Fungi</taxon>
        <taxon>Dikarya</taxon>
        <taxon>Ascomycota</taxon>
        <taxon>Pezizomycotina</taxon>
        <taxon>Sordariomycetes</taxon>
        <taxon>Sordariomycetidae</taxon>
        <taxon>Sordariales</taxon>
        <taxon>Podosporaceae</taxon>
        <taxon>Podospora</taxon>
    </lineage>
</organism>
<dbReference type="Pfam" id="PF12776">
    <property type="entry name" value="Myb_DNA-bind_3"/>
    <property type="match status" value="1"/>
</dbReference>
<feature type="compositionally biased region" description="Polar residues" evidence="1">
    <location>
        <begin position="286"/>
        <end position="305"/>
    </location>
</feature>
<reference evidence="3" key="1">
    <citation type="journal article" date="2023" name="Mol. Phylogenet. Evol.">
        <title>Genome-scale phylogeny and comparative genomics of the fungal order Sordariales.</title>
        <authorList>
            <person name="Hensen N."/>
            <person name="Bonometti L."/>
            <person name="Westerberg I."/>
            <person name="Brannstrom I.O."/>
            <person name="Guillou S."/>
            <person name="Cros-Aarteil S."/>
            <person name="Calhoun S."/>
            <person name="Haridas S."/>
            <person name="Kuo A."/>
            <person name="Mondo S."/>
            <person name="Pangilinan J."/>
            <person name="Riley R."/>
            <person name="LaButti K."/>
            <person name="Andreopoulos B."/>
            <person name="Lipzen A."/>
            <person name="Chen C."/>
            <person name="Yan M."/>
            <person name="Daum C."/>
            <person name="Ng V."/>
            <person name="Clum A."/>
            <person name="Steindorff A."/>
            <person name="Ohm R.A."/>
            <person name="Martin F."/>
            <person name="Silar P."/>
            <person name="Natvig D.O."/>
            <person name="Lalanne C."/>
            <person name="Gautier V."/>
            <person name="Ament-Velasquez S.L."/>
            <person name="Kruys A."/>
            <person name="Hutchinson M.I."/>
            <person name="Powell A.J."/>
            <person name="Barry K."/>
            <person name="Miller A.N."/>
            <person name="Grigoriev I.V."/>
            <person name="Debuchy R."/>
            <person name="Gladieux P."/>
            <person name="Hiltunen Thoren M."/>
            <person name="Johannesson H."/>
        </authorList>
    </citation>
    <scope>NUCLEOTIDE SEQUENCE</scope>
    <source>
        <strain evidence="3">CBS 314.62</strain>
    </source>
</reference>
<feature type="domain" description="Myb/SANT-like" evidence="2">
    <location>
        <begin position="29"/>
        <end position="123"/>
    </location>
</feature>
<dbReference type="PANTHER" id="PTHR46929:SF3">
    <property type="entry name" value="MYB_SANT-LIKE DOMAIN-CONTAINING PROTEIN"/>
    <property type="match status" value="1"/>
</dbReference>
<reference evidence="3" key="2">
    <citation type="submission" date="2023-06" db="EMBL/GenBank/DDBJ databases">
        <authorList>
            <consortium name="Lawrence Berkeley National Laboratory"/>
            <person name="Haridas S."/>
            <person name="Hensen N."/>
            <person name="Bonometti L."/>
            <person name="Westerberg I."/>
            <person name="Brannstrom I.O."/>
            <person name="Guillou S."/>
            <person name="Cros-Aarteil S."/>
            <person name="Calhoun S."/>
            <person name="Kuo A."/>
            <person name="Mondo S."/>
            <person name="Pangilinan J."/>
            <person name="Riley R."/>
            <person name="Labutti K."/>
            <person name="Andreopoulos B."/>
            <person name="Lipzen A."/>
            <person name="Chen C."/>
            <person name="Yanf M."/>
            <person name="Daum C."/>
            <person name="Ng V."/>
            <person name="Clum A."/>
            <person name="Steindorff A."/>
            <person name="Ohm R."/>
            <person name="Martin F."/>
            <person name="Silar P."/>
            <person name="Natvig D."/>
            <person name="Lalanne C."/>
            <person name="Gautier V."/>
            <person name="Ament-Velasquez S.L."/>
            <person name="Kruys A."/>
            <person name="Hutchinson M.I."/>
            <person name="Powell A.J."/>
            <person name="Barry K."/>
            <person name="Miller A.N."/>
            <person name="Grigoriev I.V."/>
            <person name="Debuchy R."/>
            <person name="Gladieux P."/>
            <person name="Thoren M.H."/>
            <person name="Johannesson H."/>
        </authorList>
    </citation>
    <scope>NUCLEOTIDE SEQUENCE</scope>
    <source>
        <strain evidence="3">CBS 314.62</strain>
    </source>
</reference>
<dbReference type="AlphaFoldDB" id="A0AAE0XAK7"/>
<feature type="region of interest" description="Disordered" evidence="1">
    <location>
        <begin position="155"/>
        <end position="181"/>
    </location>
</feature>
<keyword evidence="4" id="KW-1185">Reference proteome</keyword>
<feature type="compositionally biased region" description="Basic residues" evidence="1">
    <location>
        <begin position="157"/>
        <end position="166"/>
    </location>
</feature>
<feature type="compositionally biased region" description="Low complexity" evidence="1">
    <location>
        <begin position="324"/>
        <end position="334"/>
    </location>
</feature>
<dbReference type="Proteomes" id="UP001270362">
    <property type="component" value="Unassembled WGS sequence"/>
</dbReference>
<protein>
    <submittedName>
        <fullName evidence="3">Myb/SANT-like DNA-binding domain-containing protein</fullName>
    </submittedName>
</protein>
<dbReference type="PANTHER" id="PTHR46929">
    <property type="entry name" value="EXPRESSED PROTEIN"/>
    <property type="match status" value="1"/>
</dbReference>
<evidence type="ECO:0000256" key="1">
    <source>
        <dbReference type="SAM" id="MobiDB-lite"/>
    </source>
</evidence>
<name>A0AAE0XAK7_9PEZI</name>
<feature type="region of interest" description="Disordered" evidence="1">
    <location>
        <begin position="1"/>
        <end position="20"/>
    </location>
</feature>